<accession>A0ACC3SNZ1</accession>
<dbReference type="EMBL" id="JAMKPW020000005">
    <property type="protein sequence ID" value="KAK8217568.1"/>
    <property type="molecule type" value="Genomic_DNA"/>
</dbReference>
<keyword evidence="2" id="KW-1185">Reference proteome</keyword>
<sequence>MTEDVESDAWRGGVADVSGQSRITCESRRASDVGCAGLVEYWSRRTLFGSETDADCESQDVSCTGGGAPTLPPKRASLTQLGRKARLRDRDLGRSKGSPSDVTLHSTSRYMIWLLAAIGLWSAHHCLMRKTSRTPGGEGIRYVTWLAFTAASPLSRLPHRKSDIARAVRAALDVFAKVSLEPSFADLISCDTVSPVTPLTTSDDRTIPAHAALETRLLAQLEKEKAEYLKQVSRLTQLDEVEGYVQQGLGDSPEVIELLNDVQANIDRLEAAIAAVKAAPTPQPEAASSPPKKWNVEDHPAYRKQSATPAAAEEPKAAHVFKTGEKTSGKIAKVVKKESMFRTGQSETARVGFTGSGNQMRKDAERSRHVYNVEDADE</sequence>
<organism evidence="1 2">
    <name type="scientific">Zalaria obscura</name>
    <dbReference type="NCBI Taxonomy" id="2024903"/>
    <lineage>
        <taxon>Eukaryota</taxon>
        <taxon>Fungi</taxon>
        <taxon>Dikarya</taxon>
        <taxon>Ascomycota</taxon>
        <taxon>Pezizomycotina</taxon>
        <taxon>Dothideomycetes</taxon>
        <taxon>Dothideomycetidae</taxon>
        <taxon>Dothideales</taxon>
        <taxon>Zalariaceae</taxon>
        <taxon>Zalaria</taxon>
    </lineage>
</organism>
<protein>
    <submittedName>
        <fullName evidence="1">Uncharacterized protein</fullName>
    </submittedName>
</protein>
<name>A0ACC3SNZ1_9PEZI</name>
<dbReference type="Proteomes" id="UP001320706">
    <property type="component" value="Unassembled WGS sequence"/>
</dbReference>
<evidence type="ECO:0000313" key="2">
    <source>
        <dbReference type="Proteomes" id="UP001320706"/>
    </source>
</evidence>
<proteinExistence type="predicted"/>
<reference evidence="1" key="1">
    <citation type="submission" date="2024-02" db="EMBL/GenBank/DDBJ databases">
        <title>Metagenome Assembled Genome of Zalaria obscura JY119.</title>
        <authorList>
            <person name="Vighnesh L."/>
            <person name="Jagadeeshwari U."/>
            <person name="Venkata Ramana C."/>
            <person name="Sasikala C."/>
        </authorList>
    </citation>
    <scope>NUCLEOTIDE SEQUENCE</scope>
    <source>
        <strain evidence="1">JY119</strain>
    </source>
</reference>
<gene>
    <name evidence="1" type="ORF">M8818_001326</name>
</gene>
<evidence type="ECO:0000313" key="1">
    <source>
        <dbReference type="EMBL" id="KAK8217568.1"/>
    </source>
</evidence>
<comment type="caution">
    <text evidence="1">The sequence shown here is derived from an EMBL/GenBank/DDBJ whole genome shotgun (WGS) entry which is preliminary data.</text>
</comment>